<accession>A0A0A1U9U0</accession>
<gene>
    <name evidence="1" type="ORF">EIN_396630</name>
</gene>
<keyword evidence="2" id="KW-1185">Reference proteome</keyword>
<reference evidence="1 2" key="1">
    <citation type="submission" date="2012-10" db="EMBL/GenBank/DDBJ databases">
        <authorList>
            <person name="Zafar N."/>
            <person name="Inman J."/>
            <person name="Hall N."/>
            <person name="Lorenzi H."/>
            <person name="Caler E."/>
        </authorList>
    </citation>
    <scope>NUCLEOTIDE SEQUENCE [LARGE SCALE GENOMIC DNA]</scope>
    <source>
        <strain evidence="1 2">IP1</strain>
    </source>
</reference>
<dbReference type="RefSeq" id="XP_004258604.1">
    <property type="nucleotide sequence ID" value="XM_004258556.1"/>
</dbReference>
<protein>
    <submittedName>
        <fullName evidence="1">Uncharacterized protein</fullName>
    </submittedName>
</protein>
<dbReference type="VEuPathDB" id="AmoebaDB:EIN_396630"/>
<evidence type="ECO:0000313" key="1">
    <source>
        <dbReference type="EMBL" id="ELP91833.1"/>
    </source>
</evidence>
<dbReference type="AlphaFoldDB" id="A0A0A1U9U0"/>
<organism evidence="1 2">
    <name type="scientific">Entamoeba invadens IP1</name>
    <dbReference type="NCBI Taxonomy" id="370355"/>
    <lineage>
        <taxon>Eukaryota</taxon>
        <taxon>Amoebozoa</taxon>
        <taxon>Evosea</taxon>
        <taxon>Archamoebae</taxon>
        <taxon>Mastigamoebida</taxon>
        <taxon>Entamoebidae</taxon>
        <taxon>Entamoeba</taxon>
    </lineage>
</organism>
<dbReference type="OMA" id="HYIPKSA"/>
<proteinExistence type="predicted"/>
<dbReference type="Proteomes" id="UP000014680">
    <property type="component" value="Unassembled WGS sequence"/>
</dbReference>
<name>A0A0A1U9U0_ENTIV</name>
<evidence type="ECO:0000313" key="2">
    <source>
        <dbReference type="Proteomes" id="UP000014680"/>
    </source>
</evidence>
<dbReference type="GeneID" id="14890927"/>
<dbReference type="EMBL" id="KB206411">
    <property type="protein sequence ID" value="ELP91833.1"/>
    <property type="molecule type" value="Genomic_DNA"/>
</dbReference>
<sequence length="550" mass="61767">MKKAVADILSTETIPTLRCRQISQLPKEIDNIDELRLFQCFSREEDVMVRDEFVEYFKTACSPRLLQLVEKTIGLGVESENVFMLYVVFVRNCLECVSQENIDVVNTLCAGLCRHIDSTRLQTLCADCFDFVASHNLHELTDVSLFVRLSRLCFASFLSTLKCEMLTLIAKLIDVTSAAVFADFPLVLTSNGLDVSLLIQSSVLSEHLQPQCLDLVWTLFKKVSEQQMTAFLSTPPLPDYLIEAFLQSPSNVFLAEIVTLFRLTTAIARQIADILPITFDSFCLFVRLLEYLPPSTLSAHFQLLVDAAHPNGAVNDAFVDTLLVFLQAHISINISSVHSDIVVYLTNNYTPSHDVLLEYMTSPHNIVAFLQCDGLPLLLSLHKRNFIYKMLSVCYPTITFSLDIVPSSTADVLANIECVEVLCVVHLSLFGRCLVDSDIIKAVQPRDDVGVLFVASIEAFFKVDITVDLNSIVLRYGDAPFTQHISDSLLLELLQPKYENVLLTNPLLVLHSCCDVESHFDMLGFDDKMRFNDGVRWVVLYFGEKGVIDS</sequence>
<dbReference type="KEGG" id="eiv:EIN_396630"/>